<organism evidence="3 4">
    <name type="scientific">Desulfomonile tiedjei</name>
    <dbReference type="NCBI Taxonomy" id="2358"/>
    <lineage>
        <taxon>Bacteria</taxon>
        <taxon>Pseudomonadati</taxon>
        <taxon>Thermodesulfobacteriota</taxon>
        <taxon>Desulfomonilia</taxon>
        <taxon>Desulfomonilales</taxon>
        <taxon>Desulfomonilaceae</taxon>
        <taxon>Desulfomonile</taxon>
    </lineage>
</organism>
<dbReference type="Proteomes" id="UP000807825">
    <property type="component" value="Unassembled WGS sequence"/>
</dbReference>
<comment type="caution">
    <text evidence="3">The sequence shown here is derived from an EMBL/GenBank/DDBJ whole genome shotgun (WGS) entry which is preliminary data.</text>
</comment>
<keyword evidence="1" id="KW-0732">Signal</keyword>
<dbReference type="PROSITE" id="PS51677">
    <property type="entry name" value="NODB"/>
    <property type="match status" value="1"/>
</dbReference>
<dbReference type="PANTHER" id="PTHR34216">
    <property type="match status" value="1"/>
</dbReference>
<sequence length="285" mass="31874">MNPRWVLKRAAKWVVEWGMTLCGGGIAYRRSAKFREGFRILAYHGVADTPLDSYTVQTDHFRYHMEYLSDNFRVVDLAELTQALKEGAKPPENTMAVTFDDGYKECAKSVAEILDRYRIPATFFVVTDILDGKIKSPSREFLSWDDVRALALAGFSFGSHTSSHHSLGALSFSEVMRELTESRNRIQEELGGAPVGLAYPYGTMRDFSPDVAAAAQRAGYIYAVTAVHGLNHKGCDPFTLRRTSLTAGDGARTFRMIMRGCLDPWQIVDRWGYRLQRPSAGGLGQ</sequence>
<dbReference type="Pfam" id="PF01522">
    <property type="entry name" value="Polysacc_deac_1"/>
    <property type="match status" value="1"/>
</dbReference>
<dbReference type="Gene3D" id="3.20.20.370">
    <property type="entry name" value="Glycoside hydrolase/deacetylase"/>
    <property type="match status" value="1"/>
</dbReference>
<dbReference type="GO" id="GO:0005975">
    <property type="term" value="P:carbohydrate metabolic process"/>
    <property type="evidence" value="ECO:0007669"/>
    <property type="project" value="InterPro"/>
</dbReference>
<dbReference type="InterPro" id="IPR011330">
    <property type="entry name" value="Glyco_hydro/deAcase_b/a-brl"/>
</dbReference>
<dbReference type="PANTHER" id="PTHR34216:SF7">
    <property type="entry name" value="POLY-BETA-1,6-N-ACETYL-D-GLUCOSAMINE N-DEACETYLASE"/>
    <property type="match status" value="1"/>
</dbReference>
<dbReference type="CDD" id="cd10918">
    <property type="entry name" value="CE4_NodB_like_5s_6s"/>
    <property type="match status" value="1"/>
</dbReference>
<evidence type="ECO:0000256" key="1">
    <source>
        <dbReference type="ARBA" id="ARBA00022729"/>
    </source>
</evidence>
<reference evidence="3" key="1">
    <citation type="submission" date="2020-07" db="EMBL/GenBank/DDBJ databases">
        <title>Huge and variable diversity of episymbiotic CPR bacteria and DPANN archaea in groundwater ecosystems.</title>
        <authorList>
            <person name="He C.Y."/>
            <person name="Keren R."/>
            <person name="Whittaker M."/>
            <person name="Farag I.F."/>
            <person name="Doudna J."/>
            <person name="Cate J.H.D."/>
            <person name="Banfield J.F."/>
        </authorList>
    </citation>
    <scope>NUCLEOTIDE SEQUENCE</scope>
    <source>
        <strain evidence="3">NC_groundwater_1664_Pr3_B-0.1um_52_9</strain>
    </source>
</reference>
<evidence type="ECO:0000313" key="4">
    <source>
        <dbReference type="Proteomes" id="UP000807825"/>
    </source>
</evidence>
<evidence type="ECO:0000313" key="3">
    <source>
        <dbReference type="EMBL" id="MBI5250907.1"/>
    </source>
</evidence>
<dbReference type="InterPro" id="IPR051398">
    <property type="entry name" value="Polysacch_Deacetylase"/>
</dbReference>
<accession>A0A9D6V3N6</accession>
<dbReference type="GO" id="GO:0016810">
    <property type="term" value="F:hydrolase activity, acting on carbon-nitrogen (but not peptide) bonds"/>
    <property type="evidence" value="ECO:0007669"/>
    <property type="project" value="InterPro"/>
</dbReference>
<dbReference type="SUPFAM" id="SSF88713">
    <property type="entry name" value="Glycoside hydrolase/deacetylase"/>
    <property type="match status" value="1"/>
</dbReference>
<evidence type="ECO:0000259" key="2">
    <source>
        <dbReference type="PROSITE" id="PS51677"/>
    </source>
</evidence>
<protein>
    <submittedName>
        <fullName evidence="3">Polysaccharide deacetylase family protein</fullName>
    </submittedName>
</protein>
<dbReference type="AlphaFoldDB" id="A0A9D6V3N6"/>
<dbReference type="EMBL" id="JACRDE010000406">
    <property type="protein sequence ID" value="MBI5250907.1"/>
    <property type="molecule type" value="Genomic_DNA"/>
</dbReference>
<dbReference type="InterPro" id="IPR002509">
    <property type="entry name" value="NODB_dom"/>
</dbReference>
<name>A0A9D6V3N6_9BACT</name>
<feature type="domain" description="NodB homology" evidence="2">
    <location>
        <begin position="93"/>
        <end position="285"/>
    </location>
</feature>
<gene>
    <name evidence="3" type="ORF">HY912_15575</name>
</gene>
<proteinExistence type="predicted"/>